<sequence>MSSGEIGSMHSPVFLIGTQRSGTTLLCRMLTAHPDVFIKNELPVRSVFTEGASREDIERNIGHFVKKQYGEDIPALLQKEGKKIWGLKDPELTRYLEPLKQFLPEARFIVITRDPRAVVNSYMENKWGLGTNAYTGAQRWREEVEEQLAFEAELPDKVLRLRYEDLVFDQQESLEKVCDFLGIAFEQSMMDYADQKAFVIKSRENRHTFRAPDPALTKKWRSKLSDHQVRVIDSIARRAMENTGYQAEAEPYSVPAWMAAWYRLHQAVVGELQIQYRWRVQHWRRILRARLKPTTHSSG</sequence>
<keyword evidence="2" id="KW-1185">Reference proteome</keyword>
<accession>A0ABQ3B9M8</accession>
<proteinExistence type="predicted"/>
<evidence type="ECO:0008006" key="3">
    <source>
        <dbReference type="Google" id="ProtNLM"/>
    </source>
</evidence>
<dbReference type="EMBL" id="BMXV01000007">
    <property type="protein sequence ID" value="GGY80118.1"/>
    <property type="molecule type" value="Genomic_DNA"/>
</dbReference>
<gene>
    <name evidence="1" type="ORF">GCM10007071_29300</name>
</gene>
<dbReference type="RefSeq" id="WP_189577533.1">
    <property type="nucleotide sequence ID" value="NZ_BMXV01000007.1"/>
</dbReference>
<evidence type="ECO:0000313" key="2">
    <source>
        <dbReference type="Proteomes" id="UP000601597"/>
    </source>
</evidence>
<protein>
    <recommendedName>
        <fullName evidence="3">Sulfotransferase family protein</fullName>
    </recommendedName>
</protein>
<dbReference type="InterPro" id="IPR051135">
    <property type="entry name" value="Gal/GlcNAc/GalNAc_ST"/>
</dbReference>
<comment type="caution">
    <text evidence="1">The sequence shown here is derived from an EMBL/GenBank/DDBJ whole genome shotgun (WGS) entry which is preliminary data.</text>
</comment>
<dbReference type="SUPFAM" id="SSF52540">
    <property type="entry name" value="P-loop containing nucleoside triphosphate hydrolases"/>
    <property type="match status" value="1"/>
</dbReference>
<dbReference type="Pfam" id="PF13469">
    <property type="entry name" value="Sulfotransfer_3"/>
    <property type="match status" value="1"/>
</dbReference>
<name>A0ABQ3B9M8_9GAMM</name>
<organism evidence="1 2">
    <name type="scientific">Marinobacter zhanjiangensis</name>
    <dbReference type="NCBI Taxonomy" id="578215"/>
    <lineage>
        <taxon>Bacteria</taxon>
        <taxon>Pseudomonadati</taxon>
        <taxon>Pseudomonadota</taxon>
        <taxon>Gammaproteobacteria</taxon>
        <taxon>Pseudomonadales</taxon>
        <taxon>Marinobacteraceae</taxon>
        <taxon>Marinobacter</taxon>
    </lineage>
</organism>
<dbReference type="Gene3D" id="3.40.50.300">
    <property type="entry name" value="P-loop containing nucleotide triphosphate hydrolases"/>
    <property type="match status" value="1"/>
</dbReference>
<evidence type="ECO:0000313" key="1">
    <source>
        <dbReference type="EMBL" id="GGY80118.1"/>
    </source>
</evidence>
<dbReference type="Proteomes" id="UP000601597">
    <property type="component" value="Unassembled WGS sequence"/>
</dbReference>
<dbReference type="PANTHER" id="PTHR10704:SF44">
    <property type="entry name" value="LD35051P-RELATED"/>
    <property type="match status" value="1"/>
</dbReference>
<reference evidence="2" key="1">
    <citation type="journal article" date="2019" name="Int. J. Syst. Evol. Microbiol.">
        <title>The Global Catalogue of Microorganisms (GCM) 10K type strain sequencing project: providing services to taxonomists for standard genome sequencing and annotation.</title>
        <authorList>
            <consortium name="The Broad Institute Genomics Platform"/>
            <consortium name="The Broad Institute Genome Sequencing Center for Infectious Disease"/>
            <person name="Wu L."/>
            <person name="Ma J."/>
        </authorList>
    </citation>
    <scope>NUCLEOTIDE SEQUENCE [LARGE SCALE GENOMIC DNA]</scope>
    <source>
        <strain evidence="2">KCTC 22280</strain>
    </source>
</reference>
<dbReference type="InterPro" id="IPR027417">
    <property type="entry name" value="P-loop_NTPase"/>
</dbReference>
<dbReference type="PANTHER" id="PTHR10704">
    <property type="entry name" value="CARBOHYDRATE SULFOTRANSFERASE"/>
    <property type="match status" value="1"/>
</dbReference>